<dbReference type="InterPro" id="IPR028094">
    <property type="entry name" value="RTC4_C"/>
</dbReference>
<organism evidence="10 11">
    <name type="scientific">Trichoderma lentiforme</name>
    <dbReference type="NCBI Taxonomy" id="1567552"/>
    <lineage>
        <taxon>Eukaryota</taxon>
        <taxon>Fungi</taxon>
        <taxon>Dikarya</taxon>
        <taxon>Ascomycota</taxon>
        <taxon>Pezizomycotina</taxon>
        <taxon>Sordariomycetes</taxon>
        <taxon>Hypocreomycetidae</taxon>
        <taxon>Hypocreales</taxon>
        <taxon>Hypocreaceae</taxon>
        <taxon>Trichoderma</taxon>
    </lineage>
</organism>
<comment type="similarity">
    <text evidence="4">Belongs to the RTC4 family.</text>
</comment>
<keyword evidence="11" id="KW-1185">Reference proteome</keyword>
<sequence>MVTPPVRRVGLSYLDSPEPLLKSIKSRTEAKTKTKTTTTTTTTEAAPKPKPESRTQTRRSQIKIPEPVPDEPVPDEPVLDDIFAPPLASSDLEDEGTAEDADDNVEAEQPIADSSDSDDAPPRGAISSTTFTSQSQKGGRQTRRSTLKEVSKLKEEPEKSQSTAKKRKRPSDGSPEKSKPKKNALPKTDPTAEPLSMANHLLNAQGFTKQSKVKTTFGKKNLLAQLGRLPKGLEEPSTPVKFKKPPEYGTNTPRQSWKFLVPDSVGADSPIKRTRRLNMVEPILYENEDEDADEDDEEDDDTVTYSQPGSFTGGAERATKDKAKPKRKANPLRSRKSTTVKGEPKEGAEPITSSPPPAKFVMPAQLSDFVPPGNGNGDDIGDGDLSDASSSGLSSLGSLFPDKEGDGGAQCPWCGATVDMKLLKDFSNGKRLNVRLQTKFCEEHRKKSAMATWESKAYPEVEWSTLESRFKKHQTRLLDIINGEESFYRTALAAKIEQGQGRSMKKEENLNPGYYGPRGFNMMCDYLVKEYSDMLKKKAVHDKVIAGRGSAAFIQAVLVAELGVQLIMEDMLVSPEEARHILEESKPIGDLVHADNWL</sequence>
<evidence type="ECO:0000256" key="3">
    <source>
        <dbReference type="ARBA" id="ARBA00004496"/>
    </source>
</evidence>
<feature type="domain" description="Restriction of telomere capping protein 4 C-terminal" evidence="9">
    <location>
        <begin position="480"/>
        <end position="595"/>
    </location>
</feature>
<feature type="compositionally biased region" description="Low complexity" evidence="8">
    <location>
        <begin position="35"/>
        <end position="46"/>
    </location>
</feature>
<accession>A0A9P4XS16</accession>
<feature type="compositionally biased region" description="Acidic residues" evidence="8">
    <location>
        <begin position="68"/>
        <end position="79"/>
    </location>
</feature>
<dbReference type="AlphaFoldDB" id="A0A9P4XS16"/>
<reference evidence="10 11" key="1">
    <citation type="submission" date="2018-06" db="EMBL/GenBank/DDBJ databases">
        <title>Genome analysis of cellulolytic fungus Trichoderma lentiforme CFAM-422.</title>
        <authorList>
            <person name="Steindorff A.S."/>
            <person name="Formighieri E.F."/>
            <person name="Midorikawa G.E.O."/>
            <person name="Tamietti M.S."/>
            <person name="Ramos E.Z."/>
            <person name="Silva A.S."/>
            <person name="Bon E.P.S."/>
            <person name="Mendes T.D."/>
            <person name="Damaso M.C.T."/>
            <person name="Favaro L.C.L."/>
        </authorList>
    </citation>
    <scope>NUCLEOTIDE SEQUENCE [LARGE SCALE GENOMIC DNA]</scope>
    <source>
        <strain evidence="10 11">CFAM-422</strain>
    </source>
</reference>
<feature type="compositionally biased region" description="Low complexity" evidence="8">
    <location>
        <begin position="386"/>
        <end position="399"/>
    </location>
</feature>
<keyword evidence="7" id="KW-0539">Nucleus</keyword>
<protein>
    <recommendedName>
        <fullName evidence="5">Restriction of telomere capping protein 4</fullName>
    </recommendedName>
</protein>
<evidence type="ECO:0000256" key="4">
    <source>
        <dbReference type="ARBA" id="ARBA00009461"/>
    </source>
</evidence>
<dbReference type="SMART" id="SM01312">
    <property type="entry name" value="RTC4"/>
    <property type="match status" value="1"/>
</dbReference>
<feature type="compositionally biased region" description="Basic residues" evidence="8">
    <location>
        <begin position="323"/>
        <end position="338"/>
    </location>
</feature>
<dbReference type="GO" id="GO:0005737">
    <property type="term" value="C:cytoplasm"/>
    <property type="evidence" value="ECO:0007669"/>
    <property type="project" value="UniProtKB-SubCell"/>
</dbReference>
<dbReference type="Pfam" id="PF14474">
    <property type="entry name" value="RTC4"/>
    <property type="match status" value="1"/>
</dbReference>
<gene>
    <name evidence="10" type="ORF">CFAM422_000539</name>
</gene>
<feature type="compositionally biased region" description="Acidic residues" evidence="8">
    <location>
        <begin position="91"/>
        <end position="106"/>
    </location>
</feature>
<name>A0A9P4XS16_9HYPO</name>
<feature type="compositionally biased region" description="Polar residues" evidence="8">
    <location>
        <begin position="205"/>
        <end position="214"/>
    </location>
</feature>
<feature type="region of interest" description="Disordered" evidence="8">
    <location>
        <begin position="228"/>
        <end position="401"/>
    </location>
</feature>
<evidence type="ECO:0000256" key="7">
    <source>
        <dbReference type="ARBA" id="ARBA00023242"/>
    </source>
</evidence>
<evidence type="ECO:0000256" key="5">
    <source>
        <dbReference type="ARBA" id="ARBA00015162"/>
    </source>
</evidence>
<evidence type="ECO:0000256" key="6">
    <source>
        <dbReference type="ARBA" id="ARBA00022490"/>
    </source>
</evidence>
<feature type="compositionally biased region" description="Polar residues" evidence="8">
    <location>
        <begin position="126"/>
        <end position="139"/>
    </location>
</feature>
<feature type="compositionally biased region" description="Basic and acidic residues" evidence="8">
    <location>
        <begin position="146"/>
        <end position="159"/>
    </location>
</feature>
<dbReference type="EMBL" id="QLNT01000001">
    <property type="protein sequence ID" value="KAF3077243.1"/>
    <property type="molecule type" value="Genomic_DNA"/>
</dbReference>
<evidence type="ECO:0000256" key="8">
    <source>
        <dbReference type="SAM" id="MobiDB-lite"/>
    </source>
</evidence>
<evidence type="ECO:0000313" key="11">
    <source>
        <dbReference type="Proteomes" id="UP000801864"/>
    </source>
</evidence>
<evidence type="ECO:0000256" key="1">
    <source>
        <dbReference type="ARBA" id="ARBA00002738"/>
    </source>
</evidence>
<dbReference type="Proteomes" id="UP000801864">
    <property type="component" value="Unassembled WGS sequence"/>
</dbReference>
<evidence type="ECO:0000256" key="2">
    <source>
        <dbReference type="ARBA" id="ARBA00004123"/>
    </source>
</evidence>
<keyword evidence="6" id="KW-0963">Cytoplasm</keyword>
<evidence type="ECO:0000259" key="9">
    <source>
        <dbReference type="SMART" id="SM01312"/>
    </source>
</evidence>
<proteinExistence type="inferred from homology"/>
<comment type="caution">
    <text evidence="10">The sequence shown here is derived from an EMBL/GenBank/DDBJ whole genome shotgun (WGS) entry which is preliminary data.</text>
</comment>
<comment type="subcellular location">
    <subcellularLocation>
        <location evidence="3">Cytoplasm</location>
    </subcellularLocation>
    <subcellularLocation>
        <location evidence="2">Nucleus</location>
    </subcellularLocation>
</comment>
<dbReference type="PANTHER" id="PTHR41391:SF1">
    <property type="entry name" value="RESTRICTION OF TELOMERE CAPPING PROTEIN 4"/>
    <property type="match status" value="1"/>
</dbReference>
<evidence type="ECO:0000313" key="10">
    <source>
        <dbReference type="EMBL" id="KAF3077243.1"/>
    </source>
</evidence>
<dbReference type="PANTHER" id="PTHR41391">
    <property type="entry name" value="RESTRICTION OF TELOMERE CAPPING PROTEIN 4"/>
    <property type="match status" value="1"/>
</dbReference>
<dbReference type="GO" id="GO:0005634">
    <property type="term" value="C:nucleus"/>
    <property type="evidence" value="ECO:0007669"/>
    <property type="project" value="UniProtKB-SubCell"/>
</dbReference>
<feature type="region of interest" description="Disordered" evidence="8">
    <location>
        <begin position="1"/>
        <end position="214"/>
    </location>
</feature>
<dbReference type="InterPro" id="IPR039024">
    <property type="entry name" value="RTC4"/>
</dbReference>
<feature type="compositionally biased region" description="Acidic residues" evidence="8">
    <location>
        <begin position="286"/>
        <end position="302"/>
    </location>
</feature>
<comment type="function">
    <text evidence="1">May be involved in a process influencing telomere capping.</text>
</comment>